<evidence type="ECO:0000313" key="2">
    <source>
        <dbReference type="Proteomes" id="UP000037939"/>
    </source>
</evidence>
<gene>
    <name evidence="1" type="ORF">WG78_11245</name>
</gene>
<dbReference type="Proteomes" id="UP000037939">
    <property type="component" value="Unassembled WGS sequence"/>
</dbReference>
<proteinExistence type="predicted"/>
<sequence length="66" mass="7275">MSELADLTPRDLEILRQAAAGRSVTLDTDQVKHLIQVEPPLLEANAIYGWQITSAGETYLLDKASH</sequence>
<dbReference type="RefSeq" id="WP_053937896.1">
    <property type="nucleotide sequence ID" value="NZ_LAQT01000008.1"/>
</dbReference>
<dbReference type="STRING" id="857265.WG78_11245"/>
<accession>A0A0N0GNQ9</accession>
<reference evidence="1 2" key="1">
    <citation type="submission" date="2015-07" db="EMBL/GenBank/DDBJ databases">
        <title>Draft genome sequence of the Amantichitinum ursilacus IGB-41, a new chitin-degrading bacterium.</title>
        <authorList>
            <person name="Kirstahler P."/>
            <person name="Guenther M."/>
            <person name="Grumaz C."/>
            <person name="Rupp S."/>
            <person name="Zibek S."/>
            <person name="Sohn K."/>
        </authorList>
    </citation>
    <scope>NUCLEOTIDE SEQUENCE [LARGE SCALE GENOMIC DNA]</scope>
    <source>
        <strain evidence="1 2">IGB-41</strain>
    </source>
</reference>
<keyword evidence="2" id="KW-1185">Reference proteome</keyword>
<comment type="caution">
    <text evidence="1">The sequence shown here is derived from an EMBL/GenBank/DDBJ whole genome shotgun (WGS) entry which is preliminary data.</text>
</comment>
<name>A0A0N0GNQ9_9NEIS</name>
<dbReference type="EMBL" id="LAQT01000008">
    <property type="protein sequence ID" value="KPC53062.1"/>
    <property type="molecule type" value="Genomic_DNA"/>
</dbReference>
<organism evidence="1 2">
    <name type="scientific">Amantichitinum ursilacus</name>
    <dbReference type="NCBI Taxonomy" id="857265"/>
    <lineage>
        <taxon>Bacteria</taxon>
        <taxon>Pseudomonadati</taxon>
        <taxon>Pseudomonadota</taxon>
        <taxon>Betaproteobacteria</taxon>
        <taxon>Neisseriales</taxon>
        <taxon>Chitinibacteraceae</taxon>
        <taxon>Amantichitinum</taxon>
    </lineage>
</organism>
<protein>
    <submittedName>
        <fullName evidence="1">Uncharacterized protein</fullName>
    </submittedName>
</protein>
<evidence type="ECO:0000313" key="1">
    <source>
        <dbReference type="EMBL" id="KPC53062.1"/>
    </source>
</evidence>
<dbReference type="AlphaFoldDB" id="A0A0N0GNQ9"/>